<dbReference type="EMBL" id="BAAABX010000056">
    <property type="protein sequence ID" value="GAA0424877.1"/>
    <property type="molecule type" value="Genomic_DNA"/>
</dbReference>
<dbReference type="Gene3D" id="3.40.109.10">
    <property type="entry name" value="NADH Oxidase"/>
    <property type="match status" value="2"/>
</dbReference>
<dbReference type="InterPro" id="IPR050627">
    <property type="entry name" value="Nitroreductase/BluB"/>
</dbReference>
<dbReference type="PANTHER" id="PTHR23026">
    <property type="entry name" value="NADPH NITROREDUCTASE"/>
    <property type="match status" value="1"/>
</dbReference>
<name>A0ABN0Z0V7_9ACTN</name>
<dbReference type="NCBIfam" id="NF047509">
    <property type="entry name" value="Rv3131_FMN_oxido"/>
    <property type="match status" value="1"/>
</dbReference>
<evidence type="ECO:0000313" key="3">
    <source>
        <dbReference type="Proteomes" id="UP001500879"/>
    </source>
</evidence>
<evidence type="ECO:0000256" key="1">
    <source>
        <dbReference type="SAM" id="MobiDB-lite"/>
    </source>
</evidence>
<feature type="region of interest" description="Disordered" evidence="1">
    <location>
        <begin position="303"/>
        <end position="331"/>
    </location>
</feature>
<organism evidence="2 3">
    <name type="scientific">Streptomyces luteireticuli</name>
    <dbReference type="NCBI Taxonomy" id="173858"/>
    <lineage>
        <taxon>Bacteria</taxon>
        <taxon>Bacillati</taxon>
        <taxon>Actinomycetota</taxon>
        <taxon>Actinomycetes</taxon>
        <taxon>Kitasatosporales</taxon>
        <taxon>Streptomycetaceae</taxon>
        <taxon>Streptomyces</taxon>
    </lineage>
</organism>
<dbReference type="SUPFAM" id="SSF55469">
    <property type="entry name" value="FMN-dependent nitroreductase-like"/>
    <property type="match status" value="2"/>
</dbReference>
<gene>
    <name evidence="2" type="ORF">GCM10010357_53030</name>
</gene>
<proteinExistence type="predicted"/>
<keyword evidence="3" id="KW-1185">Reference proteome</keyword>
<comment type="caution">
    <text evidence="2">The sequence shown here is derived from an EMBL/GenBank/DDBJ whole genome shotgun (WGS) entry which is preliminary data.</text>
</comment>
<dbReference type="PANTHER" id="PTHR23026:SF123">
    <property type="entry name" value="NAD(P)H NITROREDUCTASE RV3131-RELATED"/>
    <property type="match status" value="1"/>
</dbReference>
<evidence type="ECO:0000313" key="2">
    <source>
        <dbReference type="EMBL" id="GAA0424877.1"/>
    </source>
</evidence>
<dbReference type="RefSeq" id="WP_344029288.1">
    <property type="nucleotide sequence ID" value="NZ_BAAABX010000056.1"/>
</dbReference>
<accession>A0ABN0Z0V7</accession>
<protein>
    <submittedName>
        <fullName evidence="2">Nitroreductase family protein</fullName>
    </submittedName>
</protein>
<dbReference type="InterPro" id="IPR000415">
    <property type="entry name" value="Nitroreductase-like"/>
</dbReference>
<reference evidence="2 3" key="1">
    <citation type="journal article" date="2019" name="Int. J. Syst. Evol. Microbiol.">
        <title>The Global Catalogue of Microorganisms (GCM) 10K type strain sequencing project: providing services to taxonomists for standard genome sequencing and annotation.</title>
        <authorList>
            <consortium name="The Broad Institute Genomics Platform"/>
            <consortium name="The Broad Institute Genome Sequencing Center for Infectious Disease"/>
            <person name="Wu L."/>
            <person name="Ma J."/>
        </authorList>
    </citation>
    <scope>NUCLEOTIDE SEQUENCE [LARGE SCALE GENOMIC DNA]</scope>
    <source>
        <strain evidence="2 3">JCM 4788</strain>
    </source>
</reference>
<sequence>MRSPDLDAATVESLVSAAVAAPSIHNSQPWRFRLDVDAPALEVRAVLRRSLPLADPLRRALHLSVGAAVFNLRVAAAHLGWDPEVRLLPEGDDPELLARVGLVAAPGGGSPHPALYDAIARRHTSRMPFTGRPVPESVVAQMASGVRAEGAQIHLPGIVETKALLTLTAEAERRNHADRWRAAESRAWVVPAGSGPYGVPFAALGPRDAARRMPMRDFTGAAGVPRLPTLRFERHAQLALLWTPEDRPLDWLRAGQALERMLLLATARGVRTSALHQALEWPDLRERLMRRRGRHPQLLVRFGYGPEGGPTPRAGAGASASPVNSAAGHRG</sequence>
<dbReference type="Proteomes" id="UP001500879">
    <property type="component" value="Unassembled WGS sequence"/>
</dbReference>